<keyword evidence="2" id="KW-1185">Reference proteome</keyword>
<gene>
    <name evidence="1" type="ORF">U27_06326</name>
</gene>
<dbReference type="EMBL" id="DF820470">
    <property type="protein sequence ID" value="GAK59342.1"/>
    <property type="molecule type" value="Genomic_DNA"/>
</dbReference>
<dbReference type="AlphaFoldDB" id="A0A081C437"/>
<evidence type="ECO:0000313" key="2">
    <source>
        <dbReference type="Proteomes" id="UP000030661"/>
    </source>
</evidence>
<reference evidence="1" key="1">
    <citation type="journal article" date="2015" name="PeerJ">
        <title>First genomic representation of candidate bacterial phylum KSB3 points to enhanced environmental sensing as a trigger of wastewater bulking.</title>
        <authorList>
            <person name="Sekiguchi Y."/>
            <person name="Ohashi A."/>
            <person name="Parks D.H."/>
            <person name="Yamauchi T."/>
            <person name="Tyson G.W."/>
            <person name="Hugenholtz P."/>
        </authorList>
    </citation>
    <scope>NUCLEOTIDE SEQUENCE [LARGE SCALE GENOMIC DNA]</scope>
</reference>
<organism evidence="1">
    <name type="scientific">Vecturithrix granuli</name>
    <dbReference type="NCBI Taxonomy" id="1499967"/>
    <lineage>
        <taxon>Bacteria</taxon>
        <taxon>Candidatus Moduliflexota</taxon>
        <taxon>Candidatus Vecturitrichia</taxon>
        <taxon>Candidatus Vecturitrichales</taxon>
        <taxon>Candidatus Vecturitrichaceae</taxon>
        <taxon>Candidatus Vecturithrix</taxon>
    </lineage>
</organism>
<proteinExistence type="predicted"/>
<protein>
    <submittedName>
        <fullName evidence="1">Uncharacterized protein</fullName>
    </submittedName>
</protein>
<dbReference type="HOGENOM" id="CLU_1259380_0_0_0"/>
<evidence type="ECO:0000313" key="1">
    <source>
        <dbReference type="EMBL" id="GAK59342.1"/>
    </source>
</evidence>
<sequence>MVSNPSRDYSAFLQYINISNTDCCVAFQTLPGIIPRFYFAFILHLPRYGLLFQTLPGIIPRFYVRSSIIHISKRNCFKPFQGLFRVSTGRERAASINGICRFKPFQGLFRVSTISRCGYIDDTPRRFKPFQGLFRVSTLQGPFFKGIGRVVSNPSRDYSAFLRYRKSMRCVIFILFQTLPGIIPRFYTCSSTLSYTNLVVSNPSRDYSAFLLLLGCYGG</sequence>
<name>A0A081C437_VECG1</name>
<dbReference type="Proteomes" id="UP000030661">
    <property type="component" value="Unassembled WGS sequence"/>
</dbReference>
<accession>A0A081C437</accession>